<evidence type="ECO:0000256" key="1">
    <source>
        <dbReference type="SAM" id="SignalP"/>
    </source>
</evidence>
<dbReference type="SUPFAM" id="SSF52833">
    <property type="entry name" value="Thioredoxin-like"/>
    <property type="match status" value="1"/>
</dbReference>
<keyword evidence="3" id="KW-1185">Reference proteome</keyword>
<keyword evidence="1" id="KW-0732">Signal</keyword>
<reference evidence="2 3" key="1">
    <citation type="submission" date="2021-04" db="EMBL/GenBank/DDBJ databases">
        <authorList>
            <person name="Huq M.A."/>
        </authorList>
    </citation>
    <scope>NUCLEOTIDE SEQUENCE [LARGE SCALE GENOMIC DNA]</scope>
    <source>
        <strain evidence="2 3">MAH-13</strain>
    </source>
</reference>
<feature type="chain" id="PRO_5045638710" description="Thioredoxin domain-containing protein" evidence="1">
    <location>
        <begin position="18"/>
        <end position="154"/>
    </location>
</feature>
<protein>
    <recommendedName>
        <fullName evidence="4">Thioredoxin domain-containing protein</fullName>
    </recommendedName>
</protein>
<dbReference type="RefSeq" id="WP_209618358.1">
    <property type="nucleotide sequence ID" value="NZ_JAGJRS010000015.1"/>
</dbReference>
<evidence type="ECO:0000313" key="3">
    <source>
        <dbReference type="Proteomes" id="UP000823790"/>
    </source>
</evidence>
<proteinExistence type="predicted"/>
<dbReference type="Proteomes" id="UP000823790">
    <property type="component" value="Unassembled WGS sequence"/>
</dbReference>
<gene>
    <name evidence="2" type="ORF">J7I44_07510</name>
</gene>
<dbReference type="InterPro" id="IPR036249">
    <property type="entry name" value="Thioredoxin-like_sf"/>
</dbReference>
<comment type="caution">
    <text evidence="2">The sequence shown here is derived from an EMBL/GenBank/DDBJ whole genome shotgun (WGS) entry which is preliminary data.</text>
</comment>
<name>A0ABS4DM62_9GAMM</name>
<dbReference type="Gene3D" id="3.40.30.10">
    <property type="entry name" value="Glutaredoxin"/>
    <property type="match status" value="1"/>
</dbReference>
<evidence type="ECO:0000313" key="2">
    <source>
        <dbReference type="EMBL" id="MBP1474141.1"/>
    </source>
</evidence>
<dbReference type="EMBL" id="JAGJRS010000015">
    <property type="protein sequence ID" value="MBP1474141.1"/>
    <property type="molecule type" value="Genomic_DNA"/>
</dbReference>
<feature type="signal peptide" evidence="1">
    <location>
        <begin position="1"/>
        <end position="17"/>
    </location>
</feature>
<evidence type="ECO:0008006" key="4">
    <source>
        <dbReference type="Google" id="ProtNLM"/>
    </source>
</evidence>
<accession>A0ABS4DM62</accession>
<sequence length="154" mass="16554">MKRWLAALLLLPGLATAGSLKPLSATDVAALLTPPAHGERLVALWALDCAYCEPNLQALARLQQAHPKSIELVTVATDDMAHAAAIEKRLADAGMTAWPARAYADATPERLNYLLDPEWGGETPRVLVVHADGSRQGYSGELTQKQLRALTPKP</sequence>
<organism evidence="2 3">
    <name type="scientific">Frateuria flava</name>
    <dbReference type="NCBI Taxonomy" id="2821489"/>
    <lineage>
        <taxon>Bacteria</taxon>
        <taxon>Pseudomonadati</taxon>
        <taxon>Pseudomonadota</taxon>
        <taxon>Gammaproteobacteria</taxon>
        <taxon>Lysobacterales</taxon>
        <taxon>Rhodanobacteraceae</taxon>
        <taxon>Frateuria</taxon>
    </lineage>
</organism>